<name>A0A2P5HK69_DIAHE</name>
<keyword evidence="1" id="KW-1133">Transmembrane helix</keyword>
<reference evidence="2" key="1">
    <citation type="submission" date="2017-09" db="EMBL/GenBank/DDBJ databases">
        <title>Polyketide synthases of a Diaporthe helianthi virulent isolate.</title>
        <authorList>
            <person name="Baroncelli R."/>
        </authorList>
    </citation>
    <scope>NUCLEOTIDE SEQUENCE [LARGE SCALE GENOMIC DNA]</scope>
    <source>
        <strain evidence="2">7/96</strain>
    </source>
</reference>
<sequence>MLRVDVTQNGQRPDISVPYLNVTINQQDRVAPGFLFLSPFGSSLSGPLIYDQNGGLIWASGDVYAAENNRGPHVYNFYPCQYLDTGAPNEKPHLCMNRGINDGGTSRGEGLILDSDYDVVRGVRFNGSSPSVDIHEFSLVDNGTAAIITQYRTVPADLSAYGVPGIGYIYDCVFQEQRLSDGAILFEWRSWDHVGLDESKVAFFGGTGQSPWDYFHINSIQKTDDSSGDYLISARHTSAIYKISGEDGSIKWRLGGSRSDFKITTTEASLHDGKEDPGRWFHFQHDAMMLYSDDQTEVISLFDNGRTPHQVIDAPFSRGMVMRLDATRGLATIQAEYFTEGRPQNATLAGSTRKLPNGNTLVGWGKTGCLTEYDGEARPVFEACLLDEGRPALYRVHKSDEWVGRPSWRPSIFSYSKTGAMTALYMSWNGATEVRSWRIFGAEAGAKSTAGDPVMWEEIVVEPRAGFETLLGPLPRFLQSVYAEALDVEGRVIGVTEAVETFVPSELHDDCDDLWCNALVLLEVEESGLVGGLGIGFEHLYSSYKWLYPAVFLYIVATLCLVAFTGRCCLRRGWPVLFMQRAGWAAKIVNV</sequence>
<protein>
    <recommendedName>
        <fullName evidence="4">Arylsulfotransferase</fullName>
    </recommendedName>
</protein>
<dbReference type="InterPro" id="IPR053143">
    <property type="entry name" value="Arylsulfate_ST"/>
</dbReference>
<keyword evidence="1" id="KW-0472">Membrane</keyword>
<organism evidence="2 3">
    <name type="scientific">Diaporthe helianthi</name>
    <dbReference type="NCBI Taxonomy" id="158607"/>
    <lineage>
        <taxon>Eukaryota</taxon>
        <taxon>Fungi</taxon>
        <taxon>Dikarya</taxon>
        <taxon>Ascomycota</taxon>
        <taxon>Pezizomycotina</taxon>
        <taxon>Sordariomycetes</taxon>
        <taxon>Sordariomycetidae</taxon>
        <taxon>Diaporthales</taxon>
        <taxon>Diaporthaceae</taxon>
        <taxon>Diaporthe</taxon>
    </lineage>
</organism>
<accession>A0A2P5HK69</accession>
<dbReference type="EMBL" id="MAVT02001553">
    <property type="protein sequence ID" value="POS70637.1"/>
    <property type="molecule type" value="Genomic_DNA"/>
</dbReference>
<keyword evidence="1" id="KW-0812">Transmembrane</keyword>
<evidence type="ECO:0008006" key="4">
    <source>
        <dbReference type="Google" id="ProtNLM"/>
    </source>
</evidence>
<dbReference type="Pfam" id="PF14269">
    <property type="entry name" value="Arylsulfotran_2"/>
    <property type="match status" value="1"/>
</dbReference>
<evidence type="ECO:0000313" key="3">
    <source>
        <dbReference type="Proteomes" id="UP000094444"/>
    </source>
</evidence>
<dbReference type="OrthoDB" id="5427350at2759"/>
<feature type="transmembrane region" description="Helical" evidence="1">
    <location>
        <begin position="546"/>
        <end position="570"/>
    </location>
</feature>
<gene>
    <name evidence="2" type="ORF">DHEL01_v210969</name>
</gene>
<dbReference type="InParanoid" id="A0A2P5HK69"/>
<evidence type="ECO:0000256" key="1">
    <source>
        <dbReference type="SAM" id="Phobius"/>
    </source>
</evidence>
<dbReference type="PANTHER" id="PTHR35340">
    <property type="entry name" value="PQQ ENZYME REPEAT PROTEIN-RELATED"/>
    <property type="match status" value="1"/>
</dbReference>
<keyword evidence="3" id="KW-1185">Reference proteome</keyword>
<dbReference type="InterPro" id="IPR039535">
    <property type="entry name" value="ASST-like"/>
</dbReference>
<dbReference type="Proteomes" id="UP000094444">
    <property type="component" value="Unassembled WGS sequence"/>
</dbReference>
<comment type="caution">
    <text evidence="2">The sequence shown here is derived from an EMBL/GenBank/DDBJ whole genome shotgun (WGS) entry which is preliminary data.</text>
</comment>
<dbReference type="PANTHER" id="PTHR35340:SF9">
    <property type="entry name" value="ASST-DOMAIN-CONTAINING PROTEIN"/>
    <property type="match status" value="1"/>
</dbReference>
<evidence type="ECO:0000313" key="2">
    <source>
        <dbReference type="EMBL" id="POS70637.1"/>
    </source>
</evidence>
<proteinExistence type="predicted"/>
<dbReference type="AlphaFoldDB" id="A0A2P5HK69"/>